<evidence type="ECO:0000256" key="13">
    <source>
        <dbReference type="ARBA" id="ARBA00033470"/>
    </source>
</evidence>
<dbReference type="EMBL" id="JBHUHT010000008">
    <property type="protein sequence ID" value="MFD2095271.1"/>
    <property type="molecule type" value="Genomic_DNA"/>
</dbReference>
<keyword evidence="10 15" id="KW-0418">Kinase</keyword>
<dbReference type="InterPro" id="IPR036637">
    <property type="entry name" value="Phosphohistidine_dom_sf"/>
</dbReference>
<dbReference type="Gene3D" id="3.30.470.20">
    <property type="entry name" value="ATP-grasp fold, B domain"/>
    <property type="match status" value="1"/>
</dbReference>
<gene>
    <name evidence="19" type="primary">ppsA</name>
    <name evidence="19" type="ORF">ACFSJ3_04680</name>
</gene>
<dbReference type="Pfam" id="PF02896">
    <property type="entry name" value="PEP-utilizers_C"/>
    <property type="match status" value="1"/>
</dbReference>
<evidence type="ECO:0000256" key="2">
    <source>
        <dbReference type="ARBA" id="ARBA00002988"/>
    </source>
</evidence>
<evidence type="ECO:0000313" key="19">
    <source>
        <dbReference type="EMBL" id="MFD2095271.1"/>
    </source>
</evidence>
<evidence type="ECO:0000256" key="3">
    <source>
        <dbReference type="ARBA" id="ARBA00004742"/>
    </source>
</evidence>
<comment type="cofactor">
    <cofactor evidence="1 15">
        <name>Mg(2+)</name>
        <dbReference type="ChEBI" id="CHEBI:18420"/>
    </cofactor>
</comment>
<proteinExistence type="inferred from homology"/>
<keyword evidence="8 15" id="KW-0479">Metal-binding</keyword>
<comment type="catalytic activity">
    <reaction evidence="14 15">
        <text>pyruvate + ATP + H2O = phosphoenolpyruvate + AMP + phosphate + 2 H(+)</text>
        <dbReference type="Rhea" id="RHEA:11364"/>
        <dbReference type="ChEBI" id="CHEBI:15361"/>
        <dbReference type="ChEBI" id="CHEBI:15377"/>
        <dbReference type="ChEBI" id="CHEBI:15378"/>
        <dbReference type="ChEBI" id="CHEBI:30616"/>
        <dbReference type="ChEBI" id="CHEBI:43474"/>
        <dbReference type="ChEBI" id="CHEBI:58702"/>
        <dbReference type="ChEBI" id="CHEBI:456215"/>
        <dbReference type="EC" id="2.7.9.2"/>
    </reaction>
</comment>
<evidence type="ECO:0000256" key="14">
    <source>
        <dbReference type="ARBA" id="ARBA00047700"/>
    </source>
</evidence>
<dbReference type="InterPro" id="IPR000121">
    <property type="entry name" value="PEP_util_C"/>
</dbReference>
<name>A0ABW4XIB6_9GAMM</name>
<dbReference type="Gene3D" id="3.30.1490.20">
    <property type="entry name" value="ATP-grasp fold, A domain"/>
    <property type="match status" value="1"/>
</dbReference>
<dbReference type="InterPro" id="IPR002192">
    <property type="entry name" value="PPDK_AMP/ATP-bd"/>
</dbReference>
<accession>A0ABW4XIB6</accession>
<dbReference type="Pfam" id="PF00391">
    <property type="entry name" value="PEP-utilizers"/>
    <property type="match status" value="1"/>
</dbReference>
<dbReference type="InterPro" id="IPR040442">
    <property type="entry name" value="Pyrv_kinase-like_dom_sf"/>
</dbReference>
<feature type="domain" description="Pyruvate phosphate dikinase AMP/ATP-binding" evidence="17">
    <location>
        <begin position="16"/>
        <end position="348"/>
    </location>
</feature>
<comment type="function">
    <text evidence="2 15">Catalyzes the phosphorylation of pyruvate to phosphoenolpyruvate.</text>
</comment>
<dbReference type="GO" id="GO:0008986">
    <property type="term" value="F:pyruvate, water dikinase activity"/>
    <property type="evidence" value="ECO:0007669"/>
    <property type="project" value="UniProtKB-EC"/>
</dbReference>
<dbReference type="Gene3D" id="3.50.30.10">
    <property type="entry name" value="Phosphohistidine domain"/>
    <property type="match status" value="1"/>
</dbReference>
<dbReference type="PANTHER" id="PTHR43030:SF1">
    <property type="entry name" value="PHOSPHOENOLPYRUVATE SYNTHASE"/>
    <property type="match status" value="1"/>
</dbReference>
<keyword evidence="9 15" id="KW-0547">Nucleotide-binding</keyword>
<dbReference type="InterPro" id="IPR008279">
    <property type="entry name" value="PEP-util_enz_mobile_dom"/>
</dbReference>
<feature type="domain" description="PEP-utilising enzyme C-terminal" evidence="18">
    <location>
        <begin position="476"/>
        <end position="789"/>
    </location>
</feature>
<feature type="domain" description="PEP-utilising enzyme mobile" evidence="16">
    <location>
        <begin position="390"/>
        <end position="460"/>
    </location>
</feature>
<protein>
    <recommendedName>
        <fullName evidence="6 15">Phosphoenolpyruvate synthase</fullName>
        <shortName evidence="15">PEP synthase</shortName>
        <ecNumber evidence="5 15">2.7.9.2</ecNumber>
    </recommendedName>
    <alternativeName>
        <fullName evidence="13 15">Pyruvate, water dikinase</fullName>
    </alternativeName>
</protein>
<evidence type="ECO:0000256" key="5">
    <source>
        <dbReference type="ARBA" id="ARBA00011996"/>
    </source>
</evidence>
<keyword evidence="12 15" id="KW-0460">Magnesium</keyword>
<reference evidence="20" key="1">
    <citation type="journal article" date="2019" name="Int. J. Syst. Evol. Microbiol.">
        <title>The Global Catalogue of Microorganisms (GCM) 10K type strain sequencing project: providing services to taxonomists for standard genome sequencing and annotation.</title>
        <authorList>
            <consortium name="The Broad Institute Genomics Platform"/>
            <consortium name="The Broad Institute Genome Sequencing Center for Infectious Disease"/>
            <person name="Wu L."/>
            <person name="Ma J."/>
        </authorList>
    </citation>
    <scope>NUCLEOTIDE SEQUENCE [LARGE SCALE GENOMIC DNA]</scope>
    <source>
        <strain evidence="20">CGMCC 1.10992</strain>
    </source>
</reference>
<evidence type="ECO:0000256" key="8">
    <source>
        <dbReference type="ARBA" id="ARBA00022723"/>
    </source>
</evidence>
<evidence type="ECO:0000256" key="12">
    <source>
        <dbReference type="ARBA" id="ARBA00022842"/>
    </source>
</evidence>
<dbReference type="Gene3D" id="3.20.20.60">
    <property type="entry name" value="Phosphoenolpyruvate-binding domains"/>
    <property type="match status" value="1"/>
</dbReference>
<dbReference type="InterPro" id="IPR013815">
    <property type="entry name" value="ATP_grasp_subdomain_1"/>
</dbReference>
<dbReference type="RefSeq" id="WP_345338432.1">
    <property type="nucleotide sequence ID" value="NZ_BAABLI010000005.1"/>
</dbReference>
<keyword evidence="20" id="KW-1185">Reference proteome</keyword>
<evidence type="ECO:0000256" key="6">
    <source>
        <dbReference type="ARBA" id="ARBA00021623"/>
    </source>
</evidence>
<evidence type="ECO:0000256" key="4">
    <source>
        <dbReference type="ARBA" id="ARBA00007837"/>
    </source>
</evidence>
<evidence type="ECO:0000313" key="20">
    <source>
        <dbReference type="Proteomes" id="UP001597380"/>
    </source>
</evidence>
<evidence type="ECO:0000259" key="18">
    <source>
        <dbReference type="Pfam" id="PF02896"/>
    </source>
</evidence>
<dbReference type="SUPFAM" id="SSF56059">
    <property type="entry name" value="Glutathione synthetase ATP-binding domain-like"/>
    <property type="match status" value="1"/>
</dbReference>
<organism evidence="19 20">
    <name type="scientific">Corallincola platygyrae</name>
    <dbReference type="NCBI Taxonomy" id="1193278"/>
    <lineage>
        <taxon>Bacteria</taxon>
        <taxon>Pseudomonadati</taxon>
        <taxon>Pseudomonadota</taxon>
        <taxon>Gammaproteobacteria</taxon>
        <taxon>Alteromonadales</taxon>
        <taxon>Psychromonadaceae</taxon>
        <taxon>Corallincola</taxon>
    </lineage>
</organism>
<dbReference type="Proteomes" id="UP001597380">
    <property type="component" value="Unassembled WGS sequence"/>
</dbReference>
<keyword evidence="11 15" id="KW-0067">ATP-binding</keyword>
<dbReference type="SUPFAM" id="SSF51621">
    <property type="entry name" value="Phosphoenolpyruvate/pyruvate domain"/>
    <property type="match status" value="1"/>
</dbReference>
<evidence type="ECO:0000259" key="16">
    <source>
        <dbReference type="Pfam" id="PF00391"/>
    </source>
</evidence>
<dbReference type="NCBIfam" id="TIGR01418">
    <property type="entry name" value="PEP_synth"/>
    <property type="match status" value="1"/>
</dbReference>
<dbReference type="InterPro" id="IPR015813">
    <property type="entry name" value="Pyrv/PenolPyrv_kinase-like_dom"/>
</dbReference>
<evidence type="ECO:0000256" key="11">
    <source>
        <dbReference type="ARBA" id="ARBA00022840"/>
    </source>
</evidence>
<dbReference type="EC" id="2.7.9.2" evidence="5 15"/>
<dbReference type="PIRSF" id="PIRSF000854">
    <property type="entry name" value="PEP_synthase"/>
    <property type="match status" value="1"/>
</dbReference>
<evidence type="ECO:0000256" key="15">
    <source>
        <dbReference type="PIRNR" id="PIRNR000854"/>
    </source>
</evidence>
<evidence type="ECO:0000256" key="10">
    <source>
        <dbReference type="ARBA" id="ARBA00022777"/>
    </source>
</evidence>
<dbReference type="Pfam" id="PF01326">
    <property type="entry name" value="PPDK_N"/>
    <property type="match status" value="1"/>
</dbReference>
<sequence>MTYIRWFKDLTIEDIPLVGGKNASLGEMYDLLSDAETRLPNGFAITADAYRALLDHNDLRPEIERELATITPGDTQSLQRAGSHIRHSLKTAKFPPGLEQQLLAAYAALEQEYGSDVDVAVRSSATAEDLPDASFAGQQETFLNVHGAEQLLLCVRKVFASLFTDRAINYRDDKGFDHMEVALSIGIQKMVRSDLDCSGVMFTLDTESGFRDVVLITAAYGLGENVVQGAVNPDEYLVFKPTLNDSNRPIVRRHLGEKAIKMVYSDKVNDGVSTRNVLVSPAEQQRFALQDDDVLRLAKAAVLIEKHYSARAGKARPMDIEWAKDGLSGELFILQARPETVHASNGMTQVETYALKEHSDVLVTGKSVGKKIATGKVRIVLEASHMHELEAGEVLVTDITDPDWEPVMKIASAIVTNRGGRVCHAAIIARELGIPAIVGCGDAVDRLREGEMVTICCAEGDTGRVYQGALPFEVTTHDAEFKQRPKTQIMMNVADPHRALEFAALPNDGVGLARLEFIINHLIGIHPQALLEYAQQTEEVKAAIDEKVRGYPDPVSYYVERMAEGIGAIAAAFYPKKVILRFSDFKSNEYCALIGGERYEPKEENPMIGFRGAGRYPSDQFAACFALECQAVKKVRERMGLTNLTVMIPFTRTIGDLDQVMALMESHGLKRGENGLKVYTMCEIPANVILADKFLERCDGYSIGSNDLTQLTLGVDRDSGLLTQYDERDEAVLRMIEMAIKACNERGKYIGICGQAPSDFPQITRWLVEQGIGSISLNPDSMLEMTEVVLALENDQAQNQ</sequence>
<comment type="pathway">
    <text evidence="3 15">Carbohydrate biosynthesis; gluconeogenesis.</text>
</comment>
<dbReference type="InterPro" id="IPR006319">
    <property type="entry name" value="PEP_synth"/>
</dbReference>
<evidence type="ECO:0000256" key="9">
    <source>
        <dbReference type="ARBA" id="ARBA00022741"/>
    </source>
</evidence>
<dbReference type="PANTHER" id="PTHR43030">
    <property type="entry name" value="PHOSPHOENOLPYRUVATE SYNTHASE"/>
    <property type="match status" value="1"/>
</dbReference>
<dbReference type="NCBIfam" id="NF005057">
    <property type="entry name" value="PRK06464.1"/>
    <property type="match status" value="1"/>
</dbReference>
<comment type="similarity">
    <text evidence="4 15">Belongs to the PEP-utilizing enzyme family.</text>
</comment>
<keyword evidence="7 15" id="KW-0808">Transferase</keyword>
<evidence type="ECO:0000256" key="7">
    <source>
        <dbReference type="ARBA" id="ARBA00022679"/>
    </source>
</evidence>
<dbReference type="SUPFAM" id="SSF52009">
    <property type="entry name" value="Phosphohistidine domain"/>
    <property type="match status" value="1"/>
</dbReference>
<comment type="caution">
    <text evidence="19">The sequence shown here is derived from an EMBL/GenBank/DDBJ whole genome shotgun (WGS) entry which is preliminary data.</text>
</comment>
<evidence type="ECO:0000256" key="1">
    <source>
        <dbReference type="ARBA" id="ARBA00001946"/>
    </source>
</evidence>
<evidence type="ECO:0000259" key="17">
    <source>
        <dbReference type="Pfam" id="PF01326"/>
    </source>
</evidence>